<evidence type="ECO:0000313" key="2">
    <source>
        <dbReference type="Proteomes" id="UP000191089"/>
    </source>
</evidence>
<comment type="caution">
    <text evidence="1">The sequence shown here is derived from an EMBL/GenBank/DDBJ whole genome shotgun (WGS) entry which is preliminary data.</text>
</comment>
<dbReference type="EMBL" id="LOKQ01000193">
    <property type="protein sequence ID" value="OOX14988.1"/>
    <property type="molecule type" value="Genomic_DNA"/>
</dbReference>
<name>A0ABX3MGQ3_9XANT</name>
<sequence length="89" mass="10242">MALLDELICFFSTDLCLLRELLTLFVMLLDTPQGRGRACRDFIDFVSCSLKTFQIGWQRICCFGRVGDLLDACLEFVAIRNDLIECRLQ</sequence>
<reference evidence="1 2" key="1">
    <citation type="submission" date="2015-12" db="EMBL/GenBank/DDBJ databases">
        <authorList>
            <person name="Bansal K."/>
            <person name="Midha S."/>
            <person name="Patil P.B."/>
        </authorList>
    </citation>
    <scope>NUCLEOTIDE SEQUENCE [LARGE SCALE GENOMIC DNA]</scope>
    <source>
        <strain evidence="1 2">LMG558</strain>
    </source>
</reference>
<evidence type="ECO:0008006" key="3">
    <source>
        <dbReference type="Google" id="ProtNLM"/>
    </source>
</evidence>
<evidence type="ECO:0000313" key="1">
    <source>
        <dbReference type="EMBL" id="OOX14988.1"/>
    </source>
</evidence>
<accession>A0ABX3MGQ3</accession>
<dbReference type="Proteomes" id="UP000191089">
    <property type="component" value="Unassembled WGS sequence"/>
</dbReference>
<keyword evidence="2" id="KW-1185">Reference proteome</keyword>
<organism evidence="1 2">
    <name type="scientific">Xanthomonas axonopodis pv. cajani</name>
    <dbReference type="NCBI Taxonomy" id="487827"/>
    <lineage>
        <taxon>Bacteria</taxon>
        <taxon>Pseudomonadati</taxon>
        <taxon>Pseudomonadota</taxon>
        <taxon>Gammaproteobacteria</taxon>
        <taxon>Lysobacterales</taxon>
        <taxon>Lysobacteraceae</taxon>
        <taxon>Xanthomonas</taxon>
    </lineage>
</organism>
<proteinExistence type="predicted"/>
<gene>
    <name evidence="1" type="ORF">Xcaj_23340</name>
</gene>
<protein>
    <recommendedName>
        <fullName evidence="3">Secreted protein</fullName>
    </recommendedName>
</protein>